<sequence length="92" mass="8881">MSRPAPTPAQLACGSATTVASALAMLLLSRPSGPAVALVALGALLLGLLVALMVPAPRRGTPDAASAAGRAAGRARTPAHAGAGVPERSLHG</sequence>
<proteinExistence type="predicted"/>
<organism evidence="3 4">
    <name type="scientific">Streptomyces mashuensis</name>
    <dbReference type="NCBI Taxonomy" id="33904"/>
    <lineage>
        <taxon>Bacteria</taxon>
        <taxon>Bacillati</taxon>
        <taxon>Actinomycetota</taxon>
        <taxon>Actinomycetes</taxon>
        <taxon>Kitasatosporales</taxon>
        <taxon>Streptomycetaceae</taxon>
        <taxon>Streptomyces</taxon>
    </lineage>
</organism>
<keyword evidence="2" id="KW-1133">Transmembrane helix</keyword>
<evidence type="ECO:0000256" key="2">
    <source>
        <dbReference type="SAM" id="Phobius"/>
    </source>
</evidence>
<dbReference type="AlphaFoldDB" id="A0A919B0Q9"/>
<evidence type="ECO:0000256" key="1">
    <source>
        <dbReference type="SAM" id="MobiDB-lite"/>
    </source>
</evidence>
<feature type="transmembrane region" description="Helical" evidence="2">
    <location>
        <begin position="12"/>
        <end position="29"/>
    </location>
</feature>
<feature type="compositionally biased region" description="Low complexity" evidence="1">
    <location>
        <begin position="64"/>
        <end position="84"/>
    </location>
</feature>
<gene>
    <name evidence="3" type="ORF">GCM10010218_18260</name>
</gene>
<evidence type="ECO:0000313" key="4">
    <source>
        <dbReference type="Proteomes" id="UP000638313"/>
    </source>
</evidence>
<protein>
    <submittedName>
        <fullName evidence="3">Uncharacterized protein</fullName>
    </submittedName>
</protein>
<dbReference type="Proteomes" id="UP000638313">
    <property type="component" value="Unassembled WGS sequence"/>
</dbReference>
<feature type="transmembrane region" description="Helical" evidence="2">
    <location>
        <begin position="35"/>
        <end position="54"/>
    </location>
</feature>
<accession>A0A919B0Q9</accession>
<keyword evidence="4" id="KW-1185">Reference proteome</keyword>
<reference evidence="3" key="1">
    <citation type="journal article" date="2014" name="Int. J. Syst. Evol. Microbiol.">
        <title>Complete genome sequence of Corynebacterium casei LMG S-19264T (=DSM 44701T), isolated from a smear-ripened cheese.</title>
        <authorList>
            <consortium name="US DOE Joint Genome Institute (JGI-PGF)"/>
            <person name="Walter F."/>
            <person name="Albersmeier A."/>
            <person name="Kalinowski J."/>
            <person name="Ruckert C."/>
        </authorList>
    </citation>
    <scope>NUCLEOTIDE SEQUENCE</scope>
    <source>
        <strain evidence="3">JCM 4059</strain>
    </source>
</reference>
<reference evidence="3" key="2">
    <citation type="submission" date="2020-09" db="EMBL/GenBank/DDBJ databases">
        <authorList>
            <person name="Sun Q."/>
            <person name="Ohkuma M."/>
        </authorList>
    </citation>
    <scope>NUCLEOTIDE SEQUENCE</scope>
    <source>
        <strain evidence="3">JCM 4059</strain>
    </source>
</reference>
<comment type="caution">
    <text evidence="3">The sequence shown here is derived from an EMBL/GenBank/DDBJ whole genome shotgun (WGS) entry which is preliminary data.</text>
</comment>
<feature type="region of interest" description="Disordered" evidence="1">
    <location>
        <begin position="60"/>
        <end position="92"/>
    </location>
</feature>
<dbReference type="EMBL" id="BNBD01000002">
    <property type="protein sequence ID" value="GHF37040.1"/>
    <property type="molecule type" value="Genomic_DNA"/>
</dbReference>
<evidence type="ECO:0000313" key="3">
    <source>
        <dbReference type="EMBL" id="GHF37040.1"/>
    </source>
</evidence>
<keyword evidence="2" id="KW-0812">Transmembrane</keyword>
<keyword evidence="2" id="KW-0472">Membrane</keyword>
<dbReference type="RefSeq" id="WP_190128908.1">
    <property type="nucleotide sequence ID" value="NZ_BNBD01000002.1"/>
</dbReference>
<name>A0A919B0Q9_9ACTN</name>